<name>A0A3L6QX00_PANMI</name>
<evidence type="ECO:0000313" key="3">
    <source>
        <dbReference type="Proteomes" id="UP000275267"/>
    </source>
</evidence>
<dbReference type="InterPro" id="IPR044807">
    <property type="entry name" value="DRIP1-like"/>
</dbReference>
<gene>
    <name evidence="2" type="ORF">C2845_PM04G04300</name>
</gene>
<dbReference type="PANTHER" id="PTHR46293:SF7">
    <property type="entry name" value="E3 UBIQUITIN PROTEIN LIGASE DRIP2"/>
    <property type="match status" value="1"/>
</dbReference>
<feature type="region of interest" description="Disordered" evidence="1">
    <location>
        <begin position="1"/>
        <end position="39"/>
    </location>
</feature>
<accession>A0A3L6QX00</accession>
<dbReference type="GO" id="GO:0004842">
    <property type="term" value="F:ubiquitin-protein transferase activity"/>
    <property type="evidence" value="ECO:0007669"/>
    <property type="project" value="InterPro"/>
</dbReference>
<sequence>MARSEKRKTKPQQTSASPSANRPSRTTVPPERAPARGGDCVDADRAAVARRSSVAPCVTCGLCGGILRDATHRLRVPPLLKCIYQKFEDEGIKCCPNCYTDLGCAPLEKLSHALPGDWGNDYDRIYVLYIFSVGILVYKRYRGK</sequence>
<dbReference type="STRING" id="4540.A0A3L6QX00"/>
<feature type="compositionally biased region" description="Polar residues" evidence="1">
    <location>
        <begin position="11"/>
        <end position="27"/>
    </location>
</feature>
<reference evidence="3" key="1">
    <citation type="journal article" date="2019" name="Nat. Commun.">
        <title>The genome of broomcorn millet.</title>
        <authorList>
            <person name="Zou C."/>
            <person name="Miki D."/>
            <person name="Li D."/>
            <person name="Tang Q."/>
            <person name="Xiao L."/>
            <person name="Rajput S."/>
            <person name="Deng P."/>
            <person name="Jia W."/>
            <person name="Huang R."/>
            <person name="Zhang M."/>
            <person name="Sun Y."/>
            <person name="Hu J."/>
            <person name="Fu X."/>
            <person name="Schnable P.S."/>
            <person name="Li F."/>
            <person name="Zhang H."/>
            <person name="Feng B."/>
            <person name="Zhu X."/>
            <person name="Liu R."/>
            <person name="Schnable J.C."/>
            <person name="Zhu J.-K."/>
            <person name="Zhang H."/>
        </authorList>
    </citation>
    <scope>NUCLEOTIDE SEQUENCE [LARGE SCALE GENOMIC DNA]</scope>
</reference>
<dbReference type="OrthoDB" id="1305878at2759"/>
<dbReference type="PANTHER" id="PTHR46293">
    <property type="entry name" value="E3 UBIQUITIN PROTEIN LIGASE DRIP1"/>
    <property type="match status" value="1"/>
</dbReference>
<protein>
    <submittedName>
        <fullName evidence="2">Median body protein-like</fullName>
    </submittedName>
</protein>
<organism evidence="2 3">
    <name type="scientific">Panicum miliaceum</name>
    <name type="common">Proso millet</name>
    <name type="synonym">Broomcorn millet</name>
    <dbReference type="NCBI Taxonomy" id="4540"/>
    <lineage>
        <taxon>Eukaryota</taxon>
        <taxon>Viridiplantae</taxon>
        <taxon>Streptophyta</taxon>
        <taxon>Embryophyta</taxon>
        <taxon>Tracheophyta</taxon>
        <taxon>Spermatophyta</taxon>
        <taxon>Magnoliopsida</taxon>
        <taxon>Liliopsida</taxon>
        <taxon>Poales</taxon>
        <taxon>Poaceae</taxon>
        <taxon>PACMAD clade</taxon>
        <taxon>Panicoideae</taxon>
        <taxon>Panicodae</taxon>
        <taxon>Paniceae</taxon>
        <taxon>Panicinae</taxon>
        <taxon>Panicum</taxon>
        <taxon>Panicum sect. Panicum</taxon>
    </lineage>
</organism>
<dbReference type="Proteomes" id="UP000275267">
    <property type="component" value="Unassembled WGS sequence"/>
</dbReference>
<dbReference type="EMBL" id="PQIB02000011">
    <property type="protein sequence ID" value="RLM87305.1"/>
    <property type="molecule type" value="Genomic_DNA"/>
</dbReference>
<comment type="caution">
    <text evidence="2">The sequence shown here is derived from an EMBL/GenBank/DDBJ whole genome shotgun (WGS) entry which is preliminary data.</text>
</comment>
<dbReference type="AlphaFoldDB" id="A0A3L6QX00"/>
<keyword evidence="3" id="KW-1185">Reference proteome</keyword>
<feature type="compositionally biased region" description="Basic residues" evidence="1">
    <location>
        <begin position="1"/>
        <end position="10"/>
    </location>
</feature>
<evidence type="ECO:0000313" key="2">
    <source>
        <dbReference type="EMBL" id="RLM87305.1"/>
    </source>
</evidence>
<proteinExistence type="predicted"/>
<evidence type="ECO:0000256" key="1">
    <source>
        <dbReference type="SAM" id="MobiDB-lite"/>
    </source>
</evidence>